<evidence type="ECO:0000256" key="1">
    <source>
        <dbReference type="ARBA" id="ARBA00004141"/>
    </source>
</evidence>
<name>A0ABM8HUH9_9BACT</name>
<comment type="subcellular location">
    <subcellularLocation>
        <location evidence="5">Cell membrane</location>
        <topology evidence="5">Multi-pass membrane protein</topology>
    </subcellularLocation>
    <subcellularLocation>
        <location evidence="1">Membrane</location>
        <topology evidence="1">Multi-pass membrane protein</topology>
    </subcellularLocation>
</comment>
<evidence type="ECO:0000256" key="4">
    <source>
        <dbReference type="ARBA" id="ARBA00023136"/>
    </source>
</evidence>
<reference evidence="6 7" key="2">
    <citation type="journal article" date="2021" name="Int. J. Syst. Evol. Microbiol.">
        <title>Isolation and Polyphasic Characterization of Desulfuromonas versatilis sp. Nov., an Electrogenic Bacteria Capable of Versatile Metabolism Isolated from a Graphene Oxide-Reducing Enrichment Culture.</title>
        <authorList>
            <person name="Xie L."/>
            <person name="Yoshida N."/>
            <person name="Ishii S."/>
            <person name="Meng L."/>
        </authorList>
    </citation>
    <scope>NUCLEOTIDE SEQUENCE [LARGE SCALE GENOMIC DNA]</scope>
    <source>
        <strain evidence="6 7">NIT-T3</strain>
    </source>
</reference>
<keyword evidence="7" id="KW-1185">Reference proteome</keyword>
<dbReference type="EMBL" id="AP024355">
    <property type="protein sequence ID" value="BCR05631.1"/>
    <property type="molecule type" value="Genomic_DNA"/>
</dbReference>
<dbReference type="InterPro" id="IPR051598">
    <property type="entry name" value="TSUP/Inactive_protease-like"/>
</dbReference>
<feature type="transmembrane region" description="Helical" evidence="5">
    <location>
        <begin position="197"/>
        <end position="219"/>
    </location>
</feature>
<feature type="transmembrane region" description="Helical" evidence="5">
    <location>
        <begin position="6"/>
        <end position="28"/>
    </location>
</feature>
<sequence>MESDLWIFFLIGFCAQIIDGALGMAYGVTATTFLISFGTPPAVASASVHLAEVFTTGASGASHLLLKNVDRRLFRQLAVAGAGGAIVGAYFLTTLPVRPVRVLVAAYLAVMGCLILFKATRRNLQARPVQRLQTGILGLLGGFFDALGGGGWGPIVTSSLVARGQSPRLAIGSANLAEFFVAASASCTFLLTIGLGYWQAVLGLVAGGVFAAPLGAWLCRWLPVRVLMYLVGGLICLLSLRALAHVFLLPP</sequence>
<feature type="transmembrane region" description="Helical" evidence="5">
    <location>
        <begin position="73"/>
        <end position="93"/>
    </location>
</feature>
<evidence type="ECO:0000256" key="2">
    <source>
        <dbReference type="ARBA" id="ARBA00022692"/>
    </source>
</evidence>
<dbReference type="RefSeq" id="WP_221249042.1">
    <property type="nucleotide sequence ID" value="NZ_AP024355.1"/>
</dbReference>
<keyword evidence="4 5" id="KW-0472">Membrane</keyword>
<evidence type="ECO:0000256" key="5">
    <source>
        <dbReference type="RuleBase" id="RU363041"/>
    </source>
</evidence>
<keyword evidence="2 5" id="KW-0812">Transmembrane</keyword>
<evidence type="ECO:0000313" key="6">
    <source>
        <dbReference type="EMBL" id="BCR05631.1"/>
    </source>
</evidence>
<dbReference type="PANTHER" id="PTHR43701:SF12">
    <property type="entry name" value="MEMBRANE TRANSPORTER PROTEIN YTNM-RELATED"/>
    <property type="match status" value="1"/>
</dbReference>
<evidence type="ECO:0000313" key="7">
    <source>
        <dbReference type="Proteomes" id="UP001319827"/>
    </source>
</evidence>
<feature type="transmembrane region" description="Helical" evidence="5">
    <location>
        <begin position="169"/>
        <end position="191"/>
    </location>
</feature>
<keyword evidence="3 5" id="KW-1133">Transmembrane helix</keyword>
<evidence type="ECO:0000256" key="3">
    <source>
        <dbReference type="ARBA" id="ARBA00022989"/>
    </source>
</evidence>
<keyword evidence="5" id="KW-1003">Cell membrane</keyword>
<accession>A0ABM8HUH9</accession>
<comment type="similarity">
    <text evidence="5">Belongs to the 4-toluene sulfonate uptake permease (TSUP) (TC 2.A.102) family.</text>
</comment>
<gene>
    <name evidence="6" type="ORF">DESUT3_27000</name>
</gene>
<organism evidence="6 7">
    <name type="scientific">Desulfuromonas versatilis</name>
    <dbReference type="NCBI Taxonomy" id="2802975"/>
    <lineage>
        <taxon>Bacteria</taxon>
        <taxon>Pseudomonadati</taxon>
        <taxon>Thermodesulfobacteriota</taxon>
        <taxon>Desulfuromonadia</taxon>
        <taxon>Desulfuromonadales</taxon>
        <taxon>Desulfuromonadaceae</taxon>
        <taxon>Desulfuromonas</taxon>
    </lineage>
</organism>
<reference evidence="6 7" key="1">
    <citation type="journal article" date="2016" name="C (Basel)">
        <title>Selective Growth of and Electricity Production by Marine Exoelectrogenic Bacteria in Self-Aggregated Hydrogel of Microbially Reduced Graphene Oxide.</title>
        <authorList>
            <person name="Yoshida N."/>
            <person name="Goto Y."/>
            <person name="Miyata Y."/>
        </authorList>
    </citation>
    <scope>NUCLEOTIDE SEQUENCE [LARGE SCALE GENOMIC DNA]</scope>
    <source>
        <strain evidence="6 7">NIT-T3</strain>
    </source>
</reference>
<dbReference type="Pfam" id="PF01925">
    <property type="entry name" value="TauE"/>
    <property type="match status" value="1"/>
</dbReference>
<dbReference type="InterPro" id="IPR002781">
    <property type="entry name" value="TM_pro_TauE-like"/>
</dbReference>
<feature type="transmembrane region" description="Helical" evidence="5">
    <location>
        <begin position="99"/>
        <end position="117"/>
    </location>
</feature>
<proteinExistence type="inferred from homology"/>
<feature type="transmembrane region" description="Helical" evidence="5">
    <location>
        <begin position="226"/>
        <end position="248"/>
    </location>
</feature>
<dbReference type="Proteomes" id="UP001319827">
    <property type="component" value="Chromosome"/>
</dbReference>
<protein>
    <recommendedName>
        <fullName evidence="5">Probable membrane transporter protein</fullName>
    </recommendedName>
</protein>
<dbReference type="PANTHER" id="PTHR43701">
    <property type="entry name" value="MEMBRANE TRANSPORTER PROTEIN MJ0441-RELATED"/>
    <property type="match status" value="1"/>
</dbReference>